<accession>A0ABQ5RWG3</accession>
<keyword evidence="3" id="KW-1185">Reference proteome</keyword>
<reference evidence="2 3" key="1">
    <citation type="journal article" date="2023" name="IScience">
        <title>Expanded male sex-determining region conserved during the evolution of homothallism in the green alga Volvox.</title>
        <authorList>
            <person name="Yamamoto K."/>
            <person name="Matsuzaki R."/>
            <person name="Mahakham W."/>
            <person name="Heman W."/>
            <person name="Sekimoto H."/>
            <person name="Kawachi M."/>
            <person name="Minakuchi Y."/>
            <person name="Toyoda A."/>
            <person name="Nozaki H."/>
        </authorList>
    </citation>
    <scope>NUCLEOTIDE SEQUENCE [LARGE SCALE GENOMIC DNA]</scope>
    <source>
        <strain evidence="2 3">NIES-4468</strain>
    </source>
</reference>
<feature type="compositionally biased region" description="Polar residues" evidence="1">
    <location>
        <begin position="127"/>
        <end position="136"/>
    </location>
</feature>
<feature type="region of interest" description="Disordered" evidence="1">
    <location>
        <begin position="126"/>
        <end position="167"/>
    </location>
</feature>
<dbReference type="EMBL" id="BSDZ01000011">
    <property type="protein sequence ID" value="GLI61917.1"/>
    <property type="molecule type" value="Genomic_DNA"/>
</dbReference>
<gene>
    <name evidence="2" type="ORF">VaNZ11_004441</name>
</gene>
<proteinExistence type="predicted"/>
<organism evidence="2 3">
    <name type="scientific">Volvox africanus</name>
    <dbReference type="NCBI Taxonomy" id="51714"/>
    <lineage>
        <taxon>Eukaryota</taxon>
        <taxon>Viridiplantae</taxon>
        <taxon>Chlorophyta</taxon>
        <taxon>core chlorophytes</taxon>
        <taxon>Chlorophyceae</taxon>
        <taxon>CS clade</taxon>
        <taxon>Chlamydomonadales</taxon>
        <taxon>Volvocaceae</taxon>
        <taxon>Volvox</taxon>
    </lineage>
</organism>
<sequence>MCDATWSRLPTPSGMLVGDDKRLYGATFPVSPLGVYRMRPHSATPAFRPLSSSTSSHNPHTFTNVNANSTNDPLNNFSNNPDAQLHQASSTPQDHGSAGWWWGCGSTECFCQPCIVVCQLLVAESRSGPSSPSRTNGGWRPTSRDDGDRKGKCHPVVSPGQLQQTNH</sequence>
<evidence type="ECO:0000313" key="3">
    <source>
        <dbReference type="Proteomes" id="UP001165090"/>
    </source>
</evidence>
<protein>
    <submittedName>
        <fullName evidence="2">Uncharacterized protein</fullName>
    </submittedName>
</protein>
<comment type="caution">
    <text evidence="2">The sequence shown here is derived from an EMBL/GenBank/DDBJ whole genome shotgun (WGS) entry which is preliminary data.</text>
</comment>
<evidence type="ECO:0000313" key="2">
    <source>
        <dbReference type="EMBL" id="GLI61917.1"/>
    </source>
</evidence>
<feature type="region of interest" description="Disordered" evidence="1">
    <location>
        <begin position="47"/>
        <end position="92"/>
    </location>
</feature>
<dbReference type="Proteomes" id="UP001165090">
    <property type="component" value="Unassembled WGS sequence"/>
</dbReference>
<feature type="compositionally biased region" description="Polar residues" evidence="1">
    <location>
        <begin position="50"/>
        <end position="92"/>
    </location>
</feature>
<name>A0ABQ5RWG3_9CHLO</name>
<evidence type="ECO:0000256" key="1">
    <source>
        <dbReference type="SAM" id="MobiDB-lite"/>
    </source>
</evidence>